<gene>
    <name evidence="2" type="ORF">SAMN02745157_4855</name>
</gene>
<accession>A0A1M5MQQ9</accession>
<dbReference type="InterPro" id="IPR046787">
    <property type="entry name" value="DnaT_2"/>
</dbReference>
<name>A0A1M5MQQ9_9HYPH</name>
<evidence type="ECO:0000259" key="1">
    <source>
        <dbReference type="Pfam" id="PF20557"/>
    </source>
</evidence>
<protein>
    <recommendedName>
        <fullName evidence="1">Putative DnaT-like domain-containing protein</fullName>
    </recommendedName>
</protein>
<dbReference type="Proteomes" id="UP000184485">
    <property type="component" value="Unassembled WGS sequence"/>
</dbReference>
<dbReference type="Pfam" id="PF20557">
    <property type="entry name" value="DnaT_2"/>
    <property type="match status" value="1"/>
</dbReference>
<dbReference type="EMBL" id="FQUP01000007">
    <property type="protein sequence ID" value="SHG79618.1"/>
    <property type="molecule type" value="Genomic_DNA"/>
</dbReference>
<organism evidence="2 3">
    <name type="scientific">Kaistia soli DSM 19436</name>
    <dbReference type="NCBI Taxonomy" id="1122133"/>
    <lineage>
        <taxon>Bacteria</taxon>
        <taxon>Pseudomonadati</taxon>
        <taxon>Pseudomonadota</taxon>
        <taxon>Alphaproteobacteria</taxon>
        <taxon>Hyphomicrobiales</taxon>
        <taxon>Kaistiaceae</taxon>
        <taxon>Kaistia</taxon>
    </lineage>
</organism>
<feature type="domain" description="Putative DnaT-like" evidence="1">
    <location>
        <begin position="1"/>
        <end position="171"/>
    </location>
</feature>
<keyword evidence="3" id="KW-1185">Reference proteome</keyword>
<reference evidence="2 3" key="1">
    <citation type="submission" date="2016-11" db="EMBL/GenBank/DDBJ databases">
        <authorList>
            <person name="Jaros S."/>
            <person name="Januszkiewicz K."/>
            <person name="Wedrychowicz H."/>
        </authorList>
    </citation>
    <scope>NUCLEOTIDE SEQUENCE [LARGE SCALE GENOMIC DNA]</scope>
    <source>
        <strain evidence="2 3">DSM 19436</strain>
    </source>
</reference>
<evidence type="ECO:0000313" key="2">
    <source>
        <dbReference type="EMBL" id="SHG79618.1"/>
    </source>
</evidence>
<dbReference type="STRING" id="1122133.SAMN02745157_4855"/>
<dbReference type="OrthoDB" id="980409at2"/>
<proteinExistence type="predicted"/>
<evidence type="ECO:0000313" key="3">
    <source>
        <dbReference type="Proteomes" id="UP000184485"/>
    </source>
</evidence>
<dbReference type="RefSeq" id="WP_073058224.1">
    <property type="nucleotide sequence ID" value="NZ_FQUP01000007.1"/>
</dbReference>
<dbReference type="AlphaFoldDB" id="A0A1M5MQQ9"/>
<sequence>MTLIVEDGTGRADAESYVSVADAVAYASARGLTFQAAPAEAAEAALRRATAWIDATYAPRFSGARLKRRAQALAWPRAGAEDADCNAIASNEIPAEMITATSEAAVRELAKPGNLSPDLKRGGAIKRVKAVSVEVEYAAGATAGTVFSTIDGILSGLLGAQSAYTARAVRG</sequence>